<keyword evidence="3" id="KW-1185">Reference proteome</keyword>
<proteinExistence type="predicted"/>
<dbReference type="EMBL" id="JACHMP010000001">
    <property type="protein sequence ID" value="MBB5823498.1"/>
    <property type="molecule type" value="Genomic_DNA"/>
</dbReference>
<evidence type="ECO:0000313" key="2">
    <source>
        <dbReference type="EMBL" id="MBB5823498.1"/>
    </source>
</evidence>
<evidence type="ECO:0000313" key="3">
    <source>
        <dbReference type="Proteomes" id="UP000540685"/>
    </source>
</evidence>
<gene>
    <name evidence="2" type="ORF">F4562_006560</name>
</gene>
<accession>A0A7W9MKD0</accession>
<feature type="region of interest" description="Disordered" evidence="1">
    <location>
        <begin position="1"/>
        <end position="29"/>
    </location>
</feature>
<sequence length="29" mass="3092">MPKGSEPTKLGSGPDGTHCLYSESDITRK</sequence>
<organism evidence="2 3">
    <name type="scientific">Streptosporangium becharense</name>
    <dbReference type="NCBI Taxonomy" id="1816182"/>
    <lineage>
        <taxon>Bacteria</taxon>
        <taxon>Bacillati</taxon>
        <taxon>Actinomycetota</taxon>
        <taxon>Actinomycetes</taxon>
        <taxon>Streptosporangiales</taxon>
        <taxon>Streptosporangiaceae</taxon>
        <taxon>Streptosporangium</taxon>
    </lineage>
</organism>
<protein>
    <submittedName>
        <fullName evidence="2">Uncharacterized protein</fullName>
    </submittedName>
</protein>
<reference evidence="2 3" key="1">
    <citation type="submission" date="2020-08" db="EMBL/GenBank/DDBJ databases">
        <title>Sequencing the genomes of 1000 actinobacteria strains.</title>
        <authorList>
            <person name="Klenk H.-P."/>
        </authorList>
    </citation>
    <scope>NUCLEOTIDE SEQUENCE [LARGE SCALE GENOMIC DNA]</scope>
    <source>
        <strain evidence="2 3">DSM 46887</strain>
    </source>
</reference>
<dbReference type="AlphaFoldDB" id="A0A7W9MKD0"/>
<name>A0A7W9MKD0_9ACTN</name>
<dbReference type="Proteomes" id="UP000540685">
    <property type="component" value="Unassembled WGS sequence"/>
</dbReference>
<comment type="caution">
    <text evidence="2">The sequence shown here is derived from an EMBL/GenBank/DDBJ whole genome shotgun (WGS) entry which is preliminary data.</text>
</comment>
<evidence type="ECO:0000256" key="1">
    <source>
        <dbReference type="SAM" id="MobiDB-lite"/>
    </source>
</evidence>